<evidence type="ECO:0000313" key="2">
    <source>
        <dbReference type="Proteomes" id="UP001501710"/>
    </source>
</evidence>
<dbReference type="SUPFAM" id="SSF51445">
    <property type="entry name" value="(Trans)glycosidases"/>
    <property type="match status" value="1"/>
</dbReference>
<sequence>MTLVGAAVTPVRGQGWGDAIGAFESLTGRALPVRRCYDGAPPASVGGGQLRYDVGARKSVYSFKPTMRTPIATLEGLAADIVERGHDCDVIIFHEPVDDMSGQAFVRLYRRSAPPFRRAGVPVGVCFTNWSCNLPYSDPRSALRHYWPGEGLVDFVAIDEYPIGEITSNGDATPMDVRTRRVCQFADARGVPLGLAEYGVDVSWDVRKSERWLRSVTDWGRARAAHGKPLRWVCYFHSDVGGHYRLSHAEHLDAYRDTARALAVR</sequence>
<dbReference type="RefSeq" id="WP_344891064.1">
    <property type="nucleotide sequence ID" value="NZ_BAABAS010000004.1"/>
</dbReference>
<protein>
    <submittedName>
        <fullName evidence="1">Uncharacterized protein</fullName>
    </submittedName>
</protein>
<dbReference type="Proteomes" id="UP001501710">
    <property type="component" value="Unassembled WGS sequence"/>
</dbReference>
<dbReference type="EMBL" id="BAABAS010000004">
    <property type="protein sequence ID" value="GAA4226612.1"/>
    <property type="molecule type" value="Genomic_DNA"/>
</dbReference>
<reference evidence="2" key="1">
    <citation type="journal article" date="2019" name="Int. J. Syst. Evol. Microbiol.">
        <title>The Global Catalogue of Microorganisms (GCM) 10K type strain sequencing project: providing services to taxonomists for standard genome sequencing and annotation.</title>
        <authorList>
            <consortium name="The Broad Institute Genomics Platform"/>
            <consortium name="The Broad Institute Genome Sequencing Center for Infectious Disease"/>
            <person name="Wu L."/>
            <person name="Ma J."/>
        </authorList>
    </citation>
    <scope>NUCLEOTIDE SEQUENCE [LARGE SCALE GENOMIC DNA]</scope>
    <source>
        <strain evidence="2">JCM 17440</strain>
    </source>
</reference>
<organism evidence="1 2">
    <name type="scientific">Actinomadura meridiana</name>
    <dbReference type="NCBI Taxonomy" id="559626"/>
    <lineage>
        <taxon>Bacteria</taxon>
        <taxon>Bacillati</taxon>
        <taxon>Actinomycetota</taxon>
        <taxon>Actinomycetes</taxon>
        <taxon>Streptosporangiales</taxon>
        <taxon>Thermomonosporaceae</taxon>
        <taxon>Actinomadura</taxon>
    </lineage>
</organism>
<gene>
    <name evidence="1" type="ORF">GCM10022254_12140</name>
</gene>
<comment type="caution">
    <text evidence="1">The sequence shown here is derived from an EMBL/GenBank/DDBJ whole genome shotgun (WGS) entry which is preliminary data.</text>
</comment>
<keyword evidence="2" id="KW-1185">Reference proteome</keyword>
<evidence type="ECO:0000313" key="1">
    <source>
        <dbReference type="EMBL" id="GAA4226612.1"/>
    </source>
</evidence>
<dbReference type="InterPro" id="IPR017853">
    <property type="entry name" value="GH"/>
</dbReference>
<name>A0ABP8BUL7_9ACTN</name>
<dbReference type="Gene3D" id="3.20.20.80">
    <property type="entry name" value="Glycosidases"/>
    <property type="match status" value="1"/>
</dbReference>
<proteinExistence type="predicted"/>
<accession>A0ABP8BUL7</accession>